<dbReference type="OrthoDB" id="2984747at2759"/>
<protein>
    <submittedName>
        <fullName evidence="2">Uncharacterized protein</fullName>
    </submittedName>
</protein>
<dbReference type="EMBL" id="JADNRY010000295">
    <property type="protein sequence ID" value="KAF9059528.1"/>
    <property type="molecule type" value="Genomic_DNA"/>
</dbReference>
<organism evidence="2 3">
    <name type="scientific">Rhodocollybia butyracea</name>
    <dbReference type="NCBI Taxonomy" id="206335"/>
    <lineage>
        <taxon>Eukaryota</taxon>
        <taxon>Fungi</taxon>
        <taxon>Dikarya</taxon>
        <taxon>Basidiomycota</taxon>
        <taxon>Agaricomycotina</taxon>
        <taxon>Agaricomycetes</taxon>
        <taxon>Agaricomycetidae</taxon>
        <taxon>Agaricales</taxon>
        <taxon>Marasmiineae</taxon>
        <taxon>Omphalotaceae</taxon>
        <taxon>Rhodocollybia</taxon>
    </lineage>
</organism>
<proteinExistence type="predicted"/>
<feature type="region of interest" description="Disordered" evidence="1">
    <location>
        <begin position="228"/>
        <end position="324"/>
    </location>
</feature>
<evidence type="ECO:0000256" key="1">
    <source>
        <dbReference type="SAM" id="MobiDB-lite"/>
    </source>
</evidence>
<name>A0A9P5P919_9AGAR</name>
<feature type="region of interest" description="Disordered" evidence="1">
    <location>
        <begin position="368"/>
        <end position="407"/>
    </location>
</feature>
<evidence type="ECO:0000313" key="2">
    <source>
        <dbReference type="EMBL" id="KAF9059528.1"/>
    </source>
</evidence>
<feature type="region of interest" description="Disordered" evidence="1">
    <location>
        <begin position="127"/>
        <end position="212"/>
    </location>
</feature>
<comment type="caution">
    <text evidence="2">The sequence shown here is derived from an EMBL/GenBank/DDBJ whole genome shotgun (WGS) entry which is preliminary data.</text>
</comment>
<gene>
    <name evidence="2" type="ORF">BDP27DRAFT_1431239</name>
</gene>
<evidence type="ECO:0000313" key="3">
    <source>
        <dbReference type="Proteomes" id="UP000772434"/>
    </source>
</evidence>
<feature type="compositionally biased region" description="Low complexity" evidence="1">
    <location>
        <begin position="282"/>
        <end position="299"/>
    </location>
</feature>
<feature type="compositionally biased region" description="Low complexity" evidence="1">
    <location>
        <begin position="230"/>
        <end position="242"/>
    </location>
</feature>
<dbReference type="AlphaFoldDB" id="A0A9P5P919"/>
<dbReference type="Proteomes" id="UP000772434">
    <property type="component" value="Unassembled WGS sequence"/>
</dbReference>
<feature type="compositionally biased region" description="Low complexity" evidence="1">
    <location>
        <begin position="314"/>
        <end position="323"/>
    </location>
</feature>
<keyword evidence="3" id="KW-1185">Reference proteome</keyword>
<accession>A0A9P5P919</accession>
<reference evidence="2" key="1">
    <citation type="submission" date="2020-11" db="EMBL/GenBank/DDBJ databases">
        <authorList>
            <consortium name="DOE Joint Genome Institute"/>
            <person name="Ahrendt S."/>
            <person name="Riley R."/>
            <person name="Andreopoulos W."/>
            <person name="Labutti K."/>
            <person name="Pangilinan J."/>
            <person name="Ruiz-Duenas F.J."/>
            <person name="Barrasa J.M."/>
            <person name="Sanchez-Garcia M."/>
            <person name="Camarero S."/>
            <person name="Miyauchi S."/>
            <person name="Serrano A."/>
            <person name="Linde D."/>
            <person name="Babiker R."/>
            <person name="Drula E."/>
            <person name="Ayuso-Fernandez I."/>
            <person name="Pacheco R."/>
            <person name="Padilla G."/>
            <person name="Ferreira P."/>
            <person name="Barriuso J."/>
            <person name="Kellner H."/>
            <person name="Castanera R."/>
            <person name="Alfaro M."/>
            <person name="Ramirez L."/>
            <person name="Pisabarro A.G."/>
            <person name="Kuo A."/>
            <person name="Tritt A."/>
            <person name="Lipzen A."/>
            <person name="He G."/>
            <person name="Yan M."/>
            <person name="Ng V."/>
            <person name="Cullen D."/>
            <person name="Martin F."/>
            <person name="Rosso M.-N."/>
            <person name="Henrissat B."/>
            <person name="Hibbett D."/>
            <person name="Martinez A.T."/>
            <person name="Grigoriev I.V."/>
        </authorList>
    </citation>
    <scope>NUCLEOTIDE SEQUENCE</scope>
    <source>
        <strain evidence="2">AH 40177</strain>
    </source>
</reference>
<sequence>MFEEICLTCGKHLSDDGRVYCSDECQNLDTASPSISSTSSALSSPGLSYAGGGDVPALLPSVLGQALRGYHSRDVSSSASSTSCSVVTDDDDEYSHFISGSEQDDYVDGNSKSSGLYSAFRSPLSYARRPSGTNNGHAAPHHVLSRAPTSGSLPGHVYNAPRSAPFHSHSQPSTDDELYSDFGSSSRDEEFYSPLTTPEEDPKSSKTKRARNRTSLPAYFSLLQVSNDASPRVSVSGSSGPSTIRHTPPTPKLTNAMHPFMTASTASMQATPRGRRRDLETSRISGHNSSSSRSPPHTNHPFAPPTTATEAFRSQLSSKGSKSSMERIFDWTAVSVLPRGRTAIRRNSSPPPKMIFPDMNSEQSNLALRGRKADSTSRPRGRGRVMVSELDGLGGTEQAPGFGHGRSGLLHREQFLSQRFADGNPSP</sequence>